<dbReference type="GO" id="GO:0005524">
    <property type="term" value="F:ATP binding"/>
    <property type="evidence" value="ECO:0007669"/>
    <property type="project" value="InterPro"/>
</dbReference>
<dbReference type="GO" id="GO:0005737">
    <property type="term" value="C:cytoplasm"/>
    <property type="evidence" value="ECO:0007669"/>
    <property type="project" value="TreeGrafter"/>
</dbReference>
<evidence type="ECO:0000256" key="1">
    <source>
        <dbReference type="SAM" id="MobiDB-lite"/>
    </source>
</evidence>
<dbReference type="GO" id="GO:0004674">
    <property type="term" value="F:protein serine/threonine kinase activity"/>
    <property type="evidence" value="ECO:0007669"/>
    <property type="project" value="TreeGrafter"/>
</dbReference>
<feature type="domain" description="Protein kinase" evidence="2">
    <location>
        <begin position="130"/>
        <end position="366"/>
    </location>
</feature>
<dbReference type="EnsemblMetazoa" id="CLYHEMT009923.1">
    <property type="protein sequence ID" value="CLYHEMP009923.1"/>
    <property type="gene ID" value="CLYHEMG009923"/>
</dbReference>
<dbReference type="SMART" id="SM00220">
    <property type="entry name" value="S_TKc"/>
    <property type="match status" value="1"/>
</dbReference>
<dbReference type="Gene3D" id="1.10.510.10">
    <property type="entry name" value="Transferase(Phosphotransferase) domain 1"/>
    <property type="match status" value="1"/>
</dbReference>
<evidence type="ECO:0000259" key="2">
    <source>
        <dbReference type="PROSITE" id="PS50011"/>
    </source>
</evidence>
<evidence type="ECO:0000313" key="3">
    <source>
        <dbReference type="EnsemblMetazoa" id="CLYHEMP009923.1"/>
    </source>
</evidence>
<feature type="compositionally biased region" description="Basic and acidic residues" evidence="1">
    <location>
        <begin position="1"/>
        <end position="20"/>
    </location>
</feature>
<organism evidence="3 4">
    <name type="scientific">Clytia hemisphaerica</name>
    <dbReference type="NCBI Taxonomy" id="252671"/>
    <lineage>
        <taxon>Eukaryota</taxon>
        <taxon>Metazoa</taxon>
        <taxon>Cnidaria</taxon>
        <taxon>Hydrozoa</taxon>
        <taxon>Hydroidolina</taxon>
        <taxon>Leptothecata</taxon>
        <taxon>Obeliida</taxon>
        <taxon>Clytiidae</taxon>
        <taxon>Clytia</taxon>
    </lineage>
</organism>
<evidence type="ECO:0000313" key="4">
    <source>
        <dbReference type="Proteomes" id="UP000594262"/>
    </source>
</evidence>
<dbReference type="Pfam" id="PF00069">
    <property type="entry name" value="Pkinase"/>
    <property type="match status" value="1"/>
</dbReference>
<dbReference type="SUPFAM" id="SSF56112">
    <property type="entry name" value="Protein kinase-like (PK-like)"/>
    <property type="match status" value="1"/>
</dbReference>
<reference evidence="3" key="1">
    <citation type="submission" date="2021-01" db="UniProtKB">
        <authorList>
            <consortium name="EnsemblMetazoa"/>
        </authorList>
    </citation>
    <scope>IDENTIFICATION</scope>
</reference>
<proteinExistence type="predicted"/>
<accession>A0A7M5WLP5</accession>
<sequence>MGLQEKYTKNPNKNDEHQEEMNSSIGLSLEDQTNQNGDQADVVDHLKEVNKEQTEKPTKRAKYASAIWDANNRFLTYRSRELSKLKLDGMFKSRTSIMVDAANFSDFLGNVDRVLLECPIEVFEFDDHEICLSNIICNTNSHSISKETFKNGEIYVFKRCRKTPSYSEKRSFTHLAREMKILSLVGRHPNIVYGSGMTWYKSNPCLVLSYESDLTLRNFHKIRDANLVIIKSIIIGLTKAIAFLQDKRILHNMIVPENICLKYNGKIYIPVLVGFSHAIRRDSARTLTLYQQKQFDEFMHMPPEVRKGKVPPSAYSDIYAFTRILRGFMKYPSVQNVITYDMIQTLLDIPFGSELLIDFVSSFLNE</sequence>
<dbReference type="Proteomes" id="UP000594262">
    <property type="component" value="Unplaced"/>
</dbReference>
<dbReference type="InterPro" id="IPR011009">
    <property type="entry name" value="Kinase-like_dom_sf"/>
</dbReference>
<dbReference type="PANTHER" id="PTHR24361">
    <property type="entry name" value="MITOGEN-ACTIVATED KINASE KINASE KINASE"/>
    <property type="match status" value="1"/>
</dbReference>
<dbReference type="InterPro" id="IPR000719">
    <property type="entry name" value="Prot_kinase_dom"/>
</dbReference>
<dbReference type="PROSITE" id="PS50011">
    <property type="entry name" value="PROTEIN_KINASE_DOM"/>
    <property type="match status" value="1"/>
</dbReference>
<dbReference type="InterPro" id="IPR053235">
    <property type="entry name" value="Ser_Thr_kinase"/>
</dbReference>
<feature type="compositionally biased region" description="Polar residues" evidence="1">
    <location>
        <begin position="21"/>
        <end position="38"/>
    </location>
</feature>
<protein>
    <recommendedName>
        <fullName evidence="2">Protein kinase domain-containing protein</fullName>
    </recommendedName>
</protein>
<name>A0A7M5WLP5_9CNID</name>
<feature type="region of interest" description="Disordered" evidence="1">
    <location>
        <begin position="1"/>
        <end position="39"/>
    </location>
</feature>
<keyword evidence="4" id="KW-1185">Reference proteome</keyword>
<dbReference type="AlphaFoldDB" id="A0A7M5WLP5"/>